<sequence>MQRGRYSTGTEAAIFYNSTMYWDEFLWGAAWLYYATGKSSYLQLATTPVLAEHAGAFLDGPDYGVLSWDNKLPGAQVLLTHLRLFLSPGYPSEEMLSTFHRQTNIIMCSYILNFSAFRNAKGKQIFENLKMSRTPPPLFCHLNHGRVHGRPQPLQYVVMLHSWLHFTVIILMLLICLAGTVVPITSQLITCATLPRHRCSFILFALIDYILGKNPRKMSYVVGYGNHYPKHVHHRGTSILTNKIKYSCKGGWKWRDSKKPNPNTIVGAMVAGPDRHDGFHDVRANYNYTDPALAGNAGLVAALVALSGDKSVGIDKYTIFSAVVPMYPTSPPPAPWKP</sequence>
<dbReference type="Pfam" id="PF00759">
    <property type="entry name" value="Glyco_hydro_9"/>
    <property type="match status" value="1"/>
</dbReference>
<dbReference type="InterPro" id="IPR018221">
    <property type="entry name" value="Glyco_hydro_9_His_AS"/>
</dbReference>
<evidence type="ECO:0000313" key="12">
    <source>
        <dbReference type="EMBL" id="KAJ8434691.1"/>
    </source>
</evidence>
<evidence type="ECO:0000256" key="1">
    <source>
        <dbReference type="ARBA" id="ARBA00000966"/>
    </source>
</evidence>
<gene>
    <name evidence="12" type="ORF">Cgig2_030261</name>
</gene>
<reference evidence="12" key="1">
    <citation type="submission" date="2022-04" db="EMBL/GenBank/DDBJ databases">
        <title>Carnegiea gigantea Genome sequencing and assembly v2.</title>
        <authorList>
            <person name="Copetti D."/>
            <person name="Sanderson M.J."/>
            <person name="Burquez A."/>
            <person name="Wojciechowski M.F."/>
        </authorList>
    </citation>
    <scope>NUCLEOTIDE SEQUENCE</scope>
    <source>
        <strain evidence="12">SGP5-SGP5p</strain>
        <tissue evidence="12">Aerial part</tissue>
    </source>
</reference>
<evidence type="ECO:0000259" key="11">
    <source>
        <dbReference type="Pfam" id="PF00759"/>
    </source>
</evidence>
<evidence type="ECO:0000256" key="5">
    <source>
        <dbReference type="ARBA" id="ARBA00023277"/>
    </source>
</evidence>
<keyword evidence="3 8" id="KW-0378">Hydrolase</keyword>
<comment type="caution">
    <text evidence="12">The sequence shown here is derived from an EMBL/GenBank/DDBJ whole genome shotgun (WGS) entry which is preliminary data.</text>
</comment>
<dbReference type="PANTHER" id="PTHR22298">
    <property type="entry name" value="ENDO-1,4-BETA-GLUCANASE"/>
    <property type="match status" value="1"/>
</dbReference>
<dbReference type="SUPFAM" id="SSF48208">
    <property type="entry name" value="Six-hairpin glycosidases"/>
    <property type="match status" value="1"/>
</dbReference>
<evidence type="ECO:0000256" key="10">
    <source>
        <dbReference type="SAM" id="Phobius"/>
    </source>
</evidence>
<keyword evidence="6 8" id="KW-0326">Glycosidase</keyword>
<evidence type="ECO:0000256" key="6">
    <source>
        <dbReference type="ARBA" id="ARBA00023295"/>
    </source>
</evidence>
<dbReference type="GO" id="GO:0008810">
    <property type="term" value="F:cellulase activity"/>
    <property type="evidence" value="ECO:0007669"/>
    <property type="project" value="UniProtKB-EC"/>
</dbReference>
<keyword evidence="10" id="KW-1133">Transmembrane helix</keyword>
<keyword evidence="13" id="KW-1185">Reference proteome</keyword>
<comment type="catalytic activity">
    <reaction evidence="1 9">
        <text>Endohydrolysis of (1-&gt;4)-beta-D-glucosidic linkages in cellulose, lichenin and cereal beta-D-glucans.</text>
        <dbReference type="EC" id="3.2.1.4"/>
    </reaction>
</comment>
<evidence type="ECO:0000256" key="2">
    <source>
        <dbReference type="ARBA" id="ARBA00007072"/>
    </source>
</evidence>
<keyword evidence="10" id="KW-0472">Membrane</keyword>
<dbReference type="PROSITE" id="PS00592">
    <property type="entry name" value="GH9_2"/>
    <property type="match status" value="1"/>
</dbReference>
<accession>A0A9Q1K1F8</accession>
<name>A0A9Q1K1F8_9CARY</name>
<dbReference type="EC" id="3.2.1.4" evidence="9"/>
<comment type="similarity">
    <text evidence="2 8 9">Belongs to the glycosyl hydrolase 9 (cellulase E) family.</text>
</comment>
<dbReference type="OrthoDB" id="1665843at2759"/>
<feature type="active site" evidence="8">
    <location>
        <position position="233"/>
    </location>
</feature>
<dbReference type="GO" id="GO:0030245">
    <property type="term" value="P:cellulose catabolic process"/>
    <property type="evidence" value="ECO:0007669"/>
    <property type="project" value="UniProtKB-KW"/>
</dbReference>
<dbReference type="InterPro" id="IPR001701">
    <property type="entry name" value="Glyco_hydro_9"/>
</dbReference>
<evidence type="ECO:0000313" key="13">
    <source>
        <dbReference type="Proteomes" id="UP001153076"/>
    </source>
</evidence>
<evidence type="ECO:0000256" key="9">
    <source>
        <dbReference type="RuleBase" id="RU361166"/>
    </source>
</evidence>
<evidence type="ECO:0000256" key="7">
    <source>
        <dbReference type="ARBA" id="ARBA00023326"/>
    </source>
</evidence>
<proteinExistence type="inferred from homology"/>
<evidence type="ECO:0000256" key="4">
    <source>
        <dbReference type="ARBA" id="ARBA00023001"/>
    </source>
</evidence>
<protein>
    <recommendedName>
        <fullName evidence="9">Endoglucanase</fullName>
        <ecNumber evidence="9">3.2.1.4</ecNumber>
    </recommendedName>
</protein>
<dbReference type="Gene3D" id="1.50.10.10">
    <property type="match status" value="1"/>
</dbReference>
<keyword evidence="10" id="KW-0812">Transmembrane</keyword>
<evidence type="ECO:0000256" key="8">
    <source>
        <dbReference type="PROSITE-ProRule" id="PRU10059"/>
    </source>
</evidence>
<dbReference type="EMBL" id="JAKOGI010000457">
    <property type="protein sequence ID" value="KAJ8434691.1"/>
    <property type="molecule type" value="Genomic_DNA"/>
</dbReference>
<dbReference type="AlphaFoldDB" id="A0A9Q1K1F8"/>
<keyword evidence="5 8" id="KW-0119">Carbohydrate metabolism</keyword>
<keyword evidence="4 9" id="KW-0136">Cellulose degradation</keyword>
<evidence type="ECO:0000256" key="3">
    <source>
        <dbReference type="ARBA" id="ARBA00022801"/>
    </source>
</evidence>
<organism evidence="12 13">
    <name type="scientific">Carnegiea gigantea</name>
    <dbReference type="NCBI Taxonomy" id="171969"/>
    <lineage>
        <taxon>Eukaryota</taxon>
        <taxon>Viridiplantae</taxon>
        <taxon>Streptophyta</taxon>
        <taxon>Embryophyta</taxon>
        <taxon>Tracheophyta</taxon>
        <taxon>Spermatophyta</taxon>
        <taxon>Magnoliopsida</taxon>
        <taxon>eudicotyledons</taxon>
        <taxon>Gunneridae</taxon>
        <taxon>Pentapetalae</taxon>
        <taxon>Caryophyllales</taxon>
        <taxon>Cactineae</taxon>
        <taxon>Cactaceae</taxon>
        <taxon>Cactoideae</taxon>
        <taxon>Echinocereeae</taxon>
        <taxon>Carnegiea</taxon>
    </lineage>
</organism>
<dbReference type="InterPro" id="IPR008928">
    <property type="entry name" value="6-hairpin_glycosidase_sf"/>
</dbReference>
<dbReference type="Proteomes" id="UP001153076">
    <property type="component" value="Unassembled WGS sequence"/>
</dbReference>
<dbReference type="InterPro" id="IPR012341">
    <property type="entry name" value="6hp_glycosidase-like_sf"/>
</dbReference>
<feature type="domain" description="Glycoside hydrolase family 9" evidence="11">
    <location>
        <begin position="3"/>
        <end position="303"/>
    </location>
</feature>
<keyword evidence="7 8" id="KW-0624">Polysaccharide degradation</keyword>
<feature type="transmembrane region" description="Helical" evidence="10">
    <location>
        <begin position="156"/>
        <end position="182"/>
    </location>
</feature>